<dbReference type="EnsemblPlants" id="EMT16964">
    <property type="protein sequence ID" value="EMT16964"/>
    <property type="gene ID" value="F775_27820"/>
</dbReference>
<accession>N1R007</accession>
<dbReference type="AlphaFoldDB" id="N1R007"/>
<proteinExistence type="predicted"/>
<dbReference type="ExpressionAtlas" id="N1R007">
    <property type="expression patterns" value="baseline"/>
</dbReference>
<name>N1R007_AEGTA</name>
<organism evidence="1">
    <name type="scientific">Aegilops tauschii</name>
    <name type="common">Tausch's goatgrass</name>
    <name type="synonym">Aegilops squarrosa</name>
    <dbReference type="NCBI Taxonomy" id="37682"/>
    <lineage>
        <taxon>Eukaryota</taxon>
        <taxon>Viridiplantae</taxon>
        <taxon>Streptophyta</taxon>
        <taxon>Embryophyta</taxon>
        <taxon>Tracheophyta</taxon>
        <taxon>Spermatophyta</taxon>
        <taxon>Magnoliopsida</taxon>
        <taxon>Liliopsida</taxon>
        <taxon>Poales</taxon>
        <taxon>Poaceae</taxon>
        <taxon>BOP clade</taxon>
        <taxon>Pooideae</taxon>
        <taxon>Triticodae</taxon>
        <taxon>Triticeae</taxon>
        <taxon>Triticinae</taxon>
        <taxon>Aegilops</taxon>
    </lineage>
</organism>
<sequence length="370" mass="41160">MAAGAAFYGHDGGRCPPGADSQRVVFFLASHLITAAFEKPSSRTVSITRDGAAFYGHCCKEHHCGHAKNVGVLFYSVSLKQLMKCEMSVKTFTYETLNNIARLINGISALLLTLLPGKANILEGVSGWELRPAFRGPRLPRWMESGVSSFNEFIHELSADSESESIAGSVPGDDDNEEFVCPPSPLSQSSRLSHTSSFGRHDRRLRRPIKYAVSWIIWPVKIFLSLLLVLFNAVKYRISRATAKTPESPYLSRSISAKKPIHMKDQVLQRTTDRRRGVVEDVHLAVEIFIESVFDVVHKGAHYVLSPSEVWQKLFWWIHGNRVGNSSPAVDVPTANIGSDNPVPTERKTVYRHALNTDSRTCEDVITELG</sequence>
<evidence type="ECO:0000313" key="1">
    <source>
        <dbReference type="EnsemblPlants" id="EMT16964"/>
    </source>
</evidence>
<reference evidence="1" key="1">
    <citation type="submission" date="2015-06" db="UniProtKB">
        <authorList>
            <consortium name="EnsemblPlants"/>
        </authorList>
    </citation>
    <scope>IDENTIFICATION</scope>
</reference>
<protein>
    <submittedName>
        <fullName evidence="1">Uncharacterized protein</fullName>
    </submittedName>
</protein>